<dbReference type="Gene3D" id="2.40.50.140">
    <property type="entry name" value="Nucleic acid-binding proteins"/>
    <property type="match status" value="1"/>
</dbReference>
<dbReference type="InterPro" id="IPR012340">
    <property type="entry name" value="NA-bd_OB-fold"/>
</dbReference>
<dbReference type="AlphaFoldDB" id="A0A8S9Q9B7"/>
<protein>
    <recommendedName>
        <fullName evidence="3">Replication factor A C-terminal domain-containing protein</fullName>
    </recommendedName>
</protein>
<accession>A0A8S9Q9B7</accession>
<dbReference type="SUPFAM" id="SSF50249">
    <property type="entry name" value="Nucleic acid-binding proteins"/>
    <property type="match status" value="1"/>
</dbReference>
<evidence type="ECO:0000313" key="1">
    <source>
        <dbReference type="EMBL" id="KAF3537870.1"/>
    </source>
</evidence>
<organism evidence="1 2">
    <name type="scientific">Brassica cretica</name>
    <name type="common">Mustard</name>
    <dbReference type="NCBI Taxonomy" id="69181"/>
    <lineage>
        <taxon>Eukaryota</taxon>
        <taxon>Viridiplantae</taxon>
        <taxon>Streptophyta</taxon>
        <taxon>Embryophyta</taxon>
        <taxon>Tracheophyta</taxon>
        <taxon>Spermatophyta</taxon>
        <taxon>Magnoliopsida</taxon>
        <taxon>eudicotyledons</taxon>
        <taxon>Gunneridae</taxon>
        <taxon>Pentapetalae</taxon>
        <taxon>rosids</taxon>
        <taxon>malvids</taxon>
        <taxon>Brassicales</taxon>
        <taxon>Brassicaceae</taxon>
        <taxon>Brassiceae</taxon>
        <taxon>Brassica</taxon>
    </lineage>
</organism>
<proteinExistence type="predicted"/>
<evidence type="ECO:0000313" key="2">
    <source>
        <dbReference type="Proteomes" id="UP000712600"/>
    </source>
</evidence>
<comment type="caution">
    <text evidence="1">The sequence shown here is derived from an EMBL/GenBank/DDBJ whole genome shotgun (WGS) entry which is preliminary data.</text>
</comment>
<reference evidence="1" key="1">
    <citation type="submission" date="2019-12" db="EMBL/GenBank/DDBJ databases">
        <title>Genome sequencing and annotation of Brassica cretica.</title>
        <authorList>
            <person name="Studholme D.J."/>
            <person name="Sarris P."/>
        </authorList>
    </citation>
    <scope>NUCLEOTIDE SEQUENCE</scope>
    <source>
        <strain evidence="1">PFS-109/04</strain>
        <tissue evidence="1">Leaf</tissue>
    </source>
</reference>
<dbReference type="Proteomes" id="UP000712600">
    <property type="component" value="Unassembled WGS sequence"/>
</dbReference>
<name>A0A8S9Q9B7_BRACR</name>
<gene>
    <name evidence="1" type="ORF">F2Q69_00022091</name>
</gene>
<dbReference type="EMBL" id="QGKX02001290">
    <property type="protein sequence ID" value="KAF3537870.1"/>
    <property type="molecule type" value="Genomic_DNA"/>
</dbReference>
<sequence>MSIVARNVQHYIPINLLEALSETQKICVKIINKWSLYNSRAGNSIELVPVDASFGKAVYCVTIKGVDTSKNWYYWARRTCNLKVQKWYYLVVRAHDDNDETRFLIFNQIAENLLGISADHLMREYYEVSLKRDNNKFGDSPYVLDCYLDDKDIIDEWLENSSHSLQLTSDEDCSESSLADAKTQRLNNDYVFLS</sequence>
<evidence type="ECO:0008006" key="3">
    <source>
        <dbReference type="Google" id="ProtNLM"/>
    </source>
</evidence>